<feature type="domain" description="Histidine kinase" evidence="11">
    <location>
        <begin position="316"/>
        <end position="524"/>
    </location>
</feature>
<dbReference type="KEGG" id="ddu:GF1_06890"/>
<evidence type="ECO:0000313" key="12">
    <source>
        <dbReference type="EMBL" id="BCO08313.1"/>
    </source>
</evidence>
<evidence type="ECO:0000313" key="13">
    <source>
        <dbReference type="Proteomes" id="UP001063350"/>
    </source>
</evidence>
<keyword evidence="8" id="KW-0902">Two-component regulatory system</keyword>
<evidence type="ECO:0000256" key="5">
    <source>
        <dbReference type="ARBA" id="ARBA00022741"/>
    </source>
</evidence>
<keyword evidence="6" id="KW-0418">Kinase</keyword>
<dbReference type="EMBL" id="AP024233">
    <property type="protein sequence ID" value="BCO08313.1"/>
    <property type="molecule type" value="Genomic_DNA"/>
</dbReference>
<dbReference type="PANTHER" id="PTHR43065">
    <property type="entry name" value="SENSOR HISTIDINE KINASE"/>
    <property type="match status" value="1"/>
</dbReference>
<dbReference type="PROSITE" id="PS50109">
    <property type="entry name" value="HIS_KIN"/>
    <property type="match status" value="1"/>
</dbReference>
<keyword evidence="3" id="KW-0597">Phosphoprotein</keyword>
<evidence type="ECO:0000256" key="6">
    <source>
        <dbReference type="ARBA" id="ARBA00022777"/>
    </source>
</evidence>
<evidence type="ECO:0000256" key="3">
    <source>
        <dbReference type="ARBA" id="ARBA00022553"/>
    </source>
</evidence>
<dbReference type="InterPro" id="IPR003594">
    <property type="entry name" value="HATPase_dom"/>
</dbReference>
<dbReference type="Pfam" id="PF02518">
    <property type="entry name" value="HATPase_c"/>
    <property type="match status" value="1"/>
</dbReference>
<feature type="coiled-coil region" evidence="9">
    <location>
        <begin position="332"/>
        <end position="359"/>
    </location>
</feature>
<dbReference type="RefSeq" id="WP_267928219.1">
    <property type="nucleotide sequence ID" value="NZ_AP024233.1"/>
</dbReference>
<dbReference type="Gene3D" id="1.10.287.130">
    <property type="match status" value="1"/>
</dbReference>
<keyword evidence="13" id="KW-1185">Reference proteome</keyword>
<evidence type="ECO:0000256" key="8">
    <source>
        <dbReference type="ARBA" id="ARBA00023012"/>
    </source>
</evidence>
<feature type="transmembrane region" description="Helical" evidence="10">
    <location>
        <begin position="20"/>
        <end position="39"/>
    </location>
</feature>
<dbReference type="PANTHER" id="PTHR43065:SF10">
    <property type="entry name" value="PEROXIDE STRESS-ACTIVATED HISTIDINE KINASE MAK3"/>
    <property type="match status" value="1"/>
</dbReference>
<dbReference type="SMART" id="SM00387">
    <property type="entry name" value="HATPase_c"/>
    <property type="match status" value="1"/>
</dbReference>
<organism evidence="12 13">
    <name type="scientific">Desulfolithobacter dissulfuricans</name>
    <dbReference type="NCBI Taxonomy" id="2795293"/>
    <lineage>
        <taxon>Bacteria</taxon>
        <taxon>Pseudomonadati</taxon>
        <taxon>Thermodesulfobacteriota</taxon>
        <taxon>Desulfobulbia</taxon>
        <taxon>Desulfobulbales</taxon>
        <taxon>Desulfobulbaceae</taxon>
        <taxon>Desulfolithobacter</taxon>
    </lineage>
</organism>
<protein>
    <recommendedName>
        <fullName evidence="2">histidine kinase</fullName>
        <ecNumber evidence="2">2.7.13.3</ecNumber>
    </recommendedName>
</protein>
<evidence type="ECO:0000259" key="11">
    <source>
        <dbReference type="PROSITE" id="PS50109"/>
    </source>
</evidence>
<evidence type="ECO:0000256" key="2">
    <source>
        <dbReference type="ARBA" id="ARBA00012438"/>
    </source>
</evidence>
<dbReference type="Pfam" id="PF00512">
    <property type="entry name" value="HisKA"/>
    <property type="match status" value="1"/>
</dbReference>
<reference evidence="12" key="1">
    <citation type="submission" date="2020-12" db="EMBL/GenBank/DDBJ databases">
        <title>Desulfobium dissulfuricans gen. nov., sp. nov., a novel mesophilic, sulfate-reducing bacterium isolated from a deep-sea hydrothermal vent.</title>
        <authorList>
            <person name="Hashimoto Y."/>
            <person name="Tame A."/>
            <person name="Sawayama S."/>
            <person name="Miyazaki J."/>
            <person name="Takai K."/>
            <person name="Nakagawa S."/>
        </authorList>
    </citation>
    <scope>NUCLEOTIDE SEQUENCE</scope>
    <source>
        <strain evidence="12">GF1</strain>
    </source>
</reference>
<dbReference type="CDD" id="cd00075">
    <property type="entry name" value="HATPase"/>
    <property type="match status" value="1"/>
</dbReference>
<keyword evidence="10" id="KW-1133">Transmembrane helix</keyword>
<dbReference type="GO" id="GO:0005524">
    <property type="term" value="F:ATP binding"/>
    <property type="evidence" value="ECO:0007669"/>
    <property type="project" value="UniProtKB-KW"/>
</dbReference>
<dbReference type="InterPro" id="IPR036890">
    <property type="entry name" value="HATPase_C_sf"/>
</dbReference>
<keyword evidence="10" id="KW-0812">Transmembrane</keyword>
<dbReference type="Proteomes" id="UP001063350">
    <property type="component" value="Chromosome"/>
</dbReference>
<gene>
    <name evidence="12" type="ORF">GF1_06890</name>
</gene>
<dbReference type="GO" id="GO:0000155">
    <property type="term" value="F:phosphorelay sensor kinase activity"/>
    <property type="evidence" value="ECO:0007669"/>
    <property type="project" value="InterPro"/>
</dbReference>
<dbReference type="EC" id="2.7.13.3" evidence="2"/>
<dbReference type="CDD" id="cd00082">
    <property type="entry name" value="HisKA"/>
    <property type="match status" value="1"/>
</dbReference>
<accession>A0A915TYV4</accession>
<dbReference type="Gene3D" id="3.30.565.10">
    <property type="entry name" value="Histidine kinase-like ATPase, C-terminal domain"/>
    <property type="match status" value="1"/>
</dbReference>
<feature type="transmembrane region" description="Helical" evidence="10">
    <location>
        <begin position="265"/>
        <end position="284"/>
    </location>
</feature>
<keyword evidence="7" id="KW-0067">ATP-binding</keyword>
<dbReference type="AlphaFoldDB" id="A0A915TYV4"/>
<dbReference type="SMART" id="SM00388">
    <property type="entry name" value="HisKA"/>
    <property type="match status" value="1"/>
</dbReference>
<evidence type="ECO:0000256" key="4">
    <source>
        <dbReference type="ARBA" id="ARBA00022679"/>
    </source>
</evidence>
<keyword evidence="4" id="KW-0808">Transferase</keyword>
<dbReference type="InterPro" id="IPR005467">
    <property type="entry name" value="His_kinase_dom"/>
</dbReference>
<keyword evidence="9" id="KW-0175">Coiled coil</keyword>
<comment type="catalytic activity">
    <reaction evidence="1">
        <text>ATP + protein L-histidine = ADP + protein N-phospho-L-histidine.</text>
        <dbReference type="EC" id="2.7.13.3"/>
    </reaction>
</comment>
<evidence type="ECO:0000256" key="7">
    <source>
        <dbReference type="ARBA" id="ARBA00022840"/>
    </source>
</evidence>
<dbReference type="InterPro" id="IPR036097">
    <property type="entry name" value="HisK_dim/P_sf"/>
</dbReference>
<dbReference type="SUPFAM" id="SSF47384">
    <property type="entry name" value="Homodimeric domain of signal transducing histidine kinase"/>
    <property type="match status" value="1"/>
</dbReference>
<name>A0A915TYV4_9BACT</name>
<evidence type="ECO:0000256" key="10">
    <source>
        <dbReference type="SAM" id="Phobius"/>
    </source>
</evidence>
<proteinExistence type="predicted"/>
<dbReference type="InterPro" id="IPR004358">
    <property type="entry name" value="Sig_transdc_His_kin-like_C"/>
</dbReference>
<evidence type="ECO:0000256" key="9">
    <source>
        <dbReference type="SAM" id="Coils"/>
    </source>
</evidence>
<dbReference type="InterPro" id="IPR003661">
    <property type="entry name" value="HisK_dim/P_dom"/>
</dbReference>
<dbReference type="PRINTS" id="PR00344">
    <property type="entry name" value="BCTRLSENSOR"/>
</dbReference>
<keyword evidence="5" id="KW-0547">Nucleotide-binding</keyword>
<dbReference type="SUPFAM" id="SSF55874">
    <property type="entry name" value="ATPase domain of HSP90 chaperone/DNA topoisomerase II/histidine kinase"/>
    <property type="match status" value="1"/>
</dbReference>
<evidence type="ECO:0000256" key="1">
    <source>
        <dbReference type="ARBA" id="ARBA00000085"/>
    </source>
</evidence>
<keyword evidence="10" id="KW-0472">Membrane</keyword>
<sequence length="532" mass="60041">MRLLQKSPEGWRKKPLPAWLVYFLVFGLLITVIQSVYFWQMNRVRANLQHNATERATMIAKIIEENLHLSSAAHQTIDTILTAFLADNIRFIKYLETIEPLHSDELSALAKEMGLRGITILRPDGRAVSGPEQWSADGLSCSPETKGQQLRYIESSRTAYLVQPVTNQENLSCVLVGWDAGKILDLREKTSRQALIESLSALPGINYIRLSADRSVPGVDPAVILLREGDQVTAETRIATRDGVLVIGLDARRFVRRLESMRRQFIMFGSLILSLGLFFGWILYRYQQDNLRRTKLFERELAREREDAALGRTTGTIAHEIRNPLNAINMGLQRLSLESDNLTREQEELIRAMREAVQRTSTIVTELQRFARPLHPRPREMDPAGMIRRILSLYAGDCEAGGIEVTTELQTSGGFRGDRDLLAELFENLIKNGLEAQAEGGRIDIRLQERDNIMELRVTNGPCVLSSDDLERFLEPYFTTKTRGTGLGLPLCRRIAEAHGGNLEIFYDDNSQTLTVLVRIPGQPATETKDSA</sequence>